<dbReference type="SMART" id="SM00852">
    <property type="entry name" value="MoCF_biosynth"/>
    <property type="match status" value="1"/>
</dbReference>
<dbReference type="PANTHER" id="PTHR13939">
    <property type="entry name" value="NICOTINAMIDE-NUCLEOTIDE AMIDOHYDROLASE PNCC"/>
    <property type="match status" value="1"/>
</dbReference>
<accession>A0A9X7VVL4</accession>
<keyword evidence="4" id="KW-1185">Reference proteome</keyword>
<dbReference type="SUPFAM" id="SSF53218">
    <property type="entry name" value="Molybdenum cofactor biosynthesis proteins"/>
    <property type="match status" value="1"/>
</dbReference>
<reference evidence="3 4" key="1">
    <citation type="submission" date="2021-02" db="EMBL/GenBank/DDBJ databases">
        <title>Alicyclobacillus curvatus sp. nov. and Alicyclobacillus mengziensis sp. nov., two acidophilic bacteria isolated from acid mine drainage.</title>
        <authorList>
            <person name="Huang Y."/>
        </authorList>
    </citation>
    <scope>NUCLEOTIDE SEQUENCE [LARGE SCALE GENOMIC DNA]</scope>
    <source>
        <strain evidence="3 4">S30H14</strain>
    </source>
</reference>
<dbReference type="NCBIfam" id="TIGR00200">
    <property type="entry name" value="cinA_nterm"/>
    <property type="match status" value="1"/>
</dbReference>
<gene>
    <name evidence="1" type="primary">cinA</name>
    <name evidence="3" type="ORF">JZ786_12460</name>
</gene>
<dbReference type="InterPro" id="IPR050101">
    <property type="entry name" value="CinA"/>
</dbReference>
<dbReference type="InterPro" id="IPR008136">
    <property type="entry name" value="CinA_C"/>
</dbReference>
<dbReference type="AlphaFoldDB" id="A0A9X7VVL4"/>
<dbReference type="InterPro" id="IPR001453">
    <property type="entry name" value="MoaB/Mog_dom"/>
</dbReference>
<evidence type="ECO:0000259" key="2">
    <source>
        <dbReference type="SMART" id="SM00852"/>
    </source>
</evidence>
<dbReference type="HAMAP" id="MF_00226_B">
    <property type="entry name" value="CinA_B"/>
    <property type="match status" value="1"/>
</dbReference>
<dbReference type="Pfam" id="PF02464">
    <property type="entry name" value="CinA"/>
    <property type="match status" value="1"/>
</dbReference>
<dbReference type="RefSeq" id="WP_206654774.1">
    <property type="nucleotide sequence ID" value="NZ_CP071182.1"/>
</dbReference>
<evidence type="ECO:0000256" key="1">
    <source>
        <dbReference type="HAMAP-Rule" id="MF_00226"/>
    </source>
</evidence>
<dbReference type="PIRSF" id="PIRSF006728">
    <property type="entry name" value="CinA"/>
    <property type="match status" value="1"/>
</dbReference>
<comment type="similarity">
    <text evidence="1">Belongs to the CinA family.</text>
</comment>
<protein>
    <recommendedName>
        <fullName evidence="1">Putative competence-damage inducible protein</fullName>
    </recommendedName>
</protein>
<sequence>METVHGEHIAVGSEILLGQLLNAHARTVSLAFAEEGFFLFHHVAVGDNLERIAHVLRQAAARSNVIILTGGLGPTEDDLTRDALAAVLGRELKLVPEAVAEIESFFALRGRPMPEVNRKQAMLIEEGEFLPNPNGTAPGQYVFGDGVHYFLLPGPPLEMQPMLKNHVMPRLRKLFPGASSLVSRTLHFCGIGESTVNEQVMDLLALTNPTVAPLASEGEMMLRITASADNKESATQQIAPIEAQLRAQFAPYIYGADNDSLPSVVGDRLRARKETLAAAESCTGGLLSSMITAVPGASEYFGGGVVSYDNSVKSGVLGVSKETLATYGAVSEETAREMALGVRKVCGTTYGVSITGIAGPDGGTELKPVGLVYIGLADSSVCNVFKLQLRGSREQIRLRAAKQLLWRLWGMLG</sequence>
<dbReference type="CDD" id="cd00885">
    <property type="entry name" value="cinA"/>
    <property type="match status" value="1"/>
</dbReference>
<dbReference type="Proteomes" id="UP000663505">
    <property type="component" value="Chromosome"/>
</dbReference>
<proteinExistence type="inferred from homology"/>
<dbReference type="Gene3D" id="3.90.950.20">
    <property type="entry name" value="CinA-like"/>
    <property type="match status" value="1"/>
</dbReference>
<dbReference type="InterPro" id="IPR008135">
    <property type="entry name" value="Competence-induced_CinA"/>
</dbReference>
<dbReference type="KEGG" id="afx:JZ786_12460"/>
<dbReference type="InterPro" id="IPR036425">
    <property type="entry name" value="MoaB/Mog-like_dom_sf"/>
</dbReference>
<dbReference type="NCBIfam" id="NF001813">
    <property type="entry name" value="PRK00549.1"/>
    <property type="match status" value="1"/>
</dbReference>
<dbReference type="InterPro" id="IPR036653">
    <property type="entry name" value="CinA-like_C"/>
</dbReference>
<dbReference type="NCBIfam" id="TIGR00199">
    <property type="entry name" value="PncC_domain"/>
    <property type="match status" value="1"/>
</dbReference>
<dbReference type="SUPFAM" id="SSF142433">
    <property type="entry name" value="CinA-like"/>
    <property type="match status" value="1"/>
</dbReference>
<dbReference type="InterPro" id="IPR041424">
    <property type="entry name" value="CinA_KH"/>
</dbReference>
<organism evidence="3 4">
    <name type="scientific">Alicyclobacillus mengziensis</name>
    <dbReference type="NCBI Taxonomy" id="2931921"/>
    <lineage>
        <taxon>Bacteria</taxon>
        <taxon>Bacillati</taxon>
        <taxon>Bacillota</taxon>
        <taxon>Bacilli</taxon>
        <taxon>Bacillales</taxon>
        <taxon>Alicyclobacillaceae</taxon>
        <taxon>Alicyclobacillus</taxon>
    </lineage>
</organism>
<dbReference type="PANTHER" id="PTHR13939:SF0">
    <property type="entry name" value="NMN AMIDOHYDROLASE-LIKE PROTEIN YFAY"/>
    <property type="match status" value="1"/>
</dbReference>
<name>A0A9X7VVL4_9BACL</name>
<dbReference type="Pfam" id="PF00994">
    <property type="entry name" value="MoCF_biosynth"/>
    <property type="match status" value="1"/>
</dbReference>
<evidence type="ECO:0000313" key="4">
    <source>
        <dbReference type="Proteomes" id="UP000663505"/>
    </source>
</evidence>
<evidence type="ECO:0000313" key="3">
    <source>
        <dbReference type="EMBL" id="QSO45404.1"/>
    </source>
</evidence>
<feature type="domain" description="MoaB/Mog" evidence="2">
    <location>
        <begin position="7"/>
        <end position="173"/>
    </location>
</feature>
<dbReference type="Gene3D" id="3.30.70.2860">
    <property type="match status" value="1"/>
</dbReference>
<dbReference type="Gene3D" id="3.40.980.10">
    <property type="entry name" value="MoaB/Mog-like domain"/>
    <property type="match status" value="1"/>
</dbReference>
<dbReference type="Pfam" id="PF18146">
    <property type="entry name" value="CinA_KH"/>
    <property type="match status" value="1"/>
</dbReference>
<dbReference type="EMBL" id="CP071182">
    <property type="protein sequence ID" value="QSO45404.1"/>
    <property type="molecule type" value="Genomic_DNA"/>
</dbReference>